<evidence type="ECO:0000313" key="2">
    <source>
        <dbReference type="Proteomes" id="UP000789396"/>
    </source>
</evidence>
<dbReference type="Gene3D" id="3.90.75.20">
    <property type="match status" value="1"/>
</dbReference>
<gene>
    <name evidence="1" type="ORF">RFULGI_LOCUS17864</name>
</gene>
<feature type="non-terminal residue" evidence="1">
    <location>
        <position position="1"/>
    </location>
</feature>
<evidence type="ECO:0000313" key="1">
    <source>
        <dbReference type="EMBL" id="CAG8802337.1"/>
    </source>
</evidence>
<dbReference type="InterPro" id="IPR044925">
    <property type="entry name" value="His-Me_finger_sf"/>
</dbReference>
<keyword evidence="2" id="KW-1185">Reference proteome</keyword>
<dbReference type="Proteomes" id="UP000789396">
    <property type="component" value="Unassembled WGS sequence"/>
</dbReference>
<accession>A0A9N9K1C7</accession>
<dbReference type="AlphaFoldDB" id="A0A9N9K1C7"/>
<name>A0A9N9K1C7_9GLOM</name>
<dbReference type="SUPFAM" id="SSF54060">
    <property type="entry name" value="His-Me finger endonucleases"/>
    <property type="match status" value="1"/>
</dbReference>
<feature type="non-terminal residue" evidence="1">
    <location>
        <position position="87"/>
    </location>
</feature>
<dbReference type="EMBL" id="CAJVPZ010073539">
    <property type="protein sequence ID" value="CAG8802337.1"/>
    <property type="molecule type" value="Genomic_DNA"/>
</dbReference>
<proteinExistence type="predicted"/>
<protein>
    <submittedName>
        <fullName evidence="1">3415_t:CDS:1</fullName>
    </submittedName>
</protein>
<organism evidence="1 2">
    <name type="scientific">Racocetra fulgida</name>
    <dbReference type="NCBI Taxonomy" id="60492"/>
    <lineage>
        <taxon>Eukaryota</taxon>
        <taxon>Fungi</taxon>
        <taxon>Fungi incertae sedis</taxon>
        <taxon>Mucoromycota</taxon>
        <taxon>Glomeromycotina</taxon>
        <taxon>Glomeromycetes</taxon>
        <taxon>Diversisporales</taxon>
        <taxon>Gigasporaceae</taxon>
        <taxon>Racocetra</taxon>
    </lineage>
</organism>
<comment type="caution">
    <text evidence="1">The sequence shown here is derived from an EMBL/GenBank/DDBJ whole genome shotgun (WGS) entry which is preliminary data.</text>
</comment>
<sequence>PLIAEDELKEFSAIETELVLFDKEFKLFLSARLEGVILKKNICKKSGIRITSKVHVLVAQDFIPNLENKPYVNHINGVKHDNRVVNL</sequence>
<reference evidence="1" key="1">
    <citation type="submission" date="2021-06" db="EMBL/GenBank/DDBJ databases">
        <authorList>
            <person name="Kallberg Y."/>
            <person name="Tangrot J."/>
            <person name="Rosling A."/>
        </authorList>
    </citation>
    <scope>NUCLEOTIDE SEQUENCE</scope>
    <source>
        <strain evidence="1">IN212</strain>
    </source>
</reference>